<evidence type="ECO:0000313" key="1">
    <source>
        <dbReference type="EMBL" id="KAK0647418.1"/>
    </source>
</evidence>
<dbReference type="EMBL" id="JAUJDW010000050">
    <property type="protein sequence ID" value="KAK0647418.1"/>
    <property type="molecule type" value="Genomic_DNA"/>
</dbReference>
<proteinExistence type="predicted"/>
<evidence type="ECO:0000313" key="2">
    <source>
        <dbReference type="Proteomes" id="UP001175001"/>
    </source>
</evidence>
<sequence>MPSNAYYVRDHIRYFAAFMDAVVPKKETDKLFFVLHDWGSAIGLDWGRKNPTRVEGVAFMEYVYEARREDLLPELRETFEKFRTEGVGRQLIIEENMFIEGVLGQFGTARGLTEAEMQHYRRPFLKKEDREPMYRFPNEIPVDGQPEDVAELVKAYWAWLRESDVPKLLFWGEPGAGVPLEQVREVERDLGNLRSVNIGPGTHYLQEDNPHLIGEETRKFLEEVLERK</sequence>
<name>A0AA39Y7K2_9PEZI</name>
<dbReference type="InterPro" id="IPR029058">
    <property type="entry name" value="AB_hydrolase_fold"/>
</dbReference>
<reference evidence="1" key="1">
    <citation type="submission" date="2023-06" db="EMBL/GenBank/DDBJ databases">
        <title>Multi-omics analyses reveal the molecular pathogenesis toolkit of Lasiodiplodia hormozganensis, a cross-kingdom pathogen.</title>
        <authorList>
            <person name="Felix C."/>
            <person name="Meneses R."/>
            <person name="Goncalves M.F.M."/>
            <person name="Tilleman L."/>
            <person name="Duarte A.S."/>
            <person name="Jorrin-Novo J.V."/>
            <person name="Van De Peer Y."/>
            <person name="Deforce D."/>
            <person name="Van Nieuwerburgh F."/>
            <person name="Esteves A.C."/>
            <person name="Alves A."/>
        </authorList>
    </citation>
    <scope>NUCLEOTIDE SEQUENCE</scope>
    <source>
        <strain evidence="1">CBS 339.90</strain>
    </source>
</reference>
<dbReference type="Gene3D" id="3.40.50.1820">
    <property type="entry name" value="alpha/beta hydrolase"/>
    <property type="match status" value="1"/>
</dbReference>
<dbReference type="SUPFAM" id="SSF53474">
    <property type="entry name" value="alpha/beta-Hydrolases"/>
    <property type="match status" value="1"/>
</dbReference>
<organism evidence="1 2">
    <name type="scientific">Lasiodiplodia hormozganensis</name>
    <dbReference type="NCBI Taxonomy" id="869390"/>
    <lineage>
        <taxon>Eukaryota</taxon>
        <taxon>Fungi</taxon>
        <taxon>Dikarya</taxon>
        <taxon>Ascomycota</taxon>
        <taxon>Pezizomycotina</taxon>
        <taxon>Dothideomycetes</taxon>
        <taxon>Dothideomycetes incertae sedis</taxon>
        <taxon>Botryosphaeriales</taxon>
        <taxon>Botryosphaeriaceae</taxon>
        <taxon>Lasiodiplodia</taxon>
    </lineage>
</organism>
<dbReference type="PANTHER" id="PTHR43329">
    <property type="entry name" value="EPOXIDE HYDROLASE"/>
    <property type="match status" value="1"/>
</dbReference>
<keyword evidence="2" id="KW-1185">Reference proteome</keyword>
<comment type="caution">
    <text evidence="1">The sequence shown here is derived from an EMBL/GenBank/DDBJ whole genome shotgun (WGS) entry which is preliminary data.</text>
</comment>
<accession>A0AA39Y7K2</accession>
<protein>
    <submittedName>
        <fullName evidence="1">Haloalkane dehalogenase</fullName>
    </submittedName>
</protein>
<dbReference type="Proteomes" id="UP001175001">
    <property type="component" value="Unassembled WGS sequence"/>
</dbReference>
<gene>
    <name evidence="1" type="primary">dhaA</name>
    <name evidence="1" type="ORF">DIS24_g7786</name>
</gene>
<dbReference type="AlphaFoldDB" id="A0AA39Y7K2"/>